<name>A0A0U1NV02_9BACI</name>
<dbReference type="InterPro" id="IPR045621">
    <property type="entry name" value="BPD_transp_1_N"/>
</dbReference>
<dbReference type="Proteomes" id="UP000199087">
    <property type="component" value="Unassembled WGS sequence"/>
</dbReference>
<dbReference type="PANTHER" id="PTHR43163:SF6">
    <property type="entry name" value="DIPEPTIDE TRANSPORT SYSTEM PERMEASE PROTEIN DPPB-RELATED"/>
    <property type="match status" value="1"/>
</dbReference>
<dbReference type="STRING" id="1499688.BN000_01770"/>
<proteinExistence type="inferred from homology"/>
<organism evidence="9 10">
    <name type="scientific">Neobacillus massiliamazoniensis</name>
    <dbReference type="NCBI Taxonomy" id="1499688"/>
    <lineage>
        <taxon>Bacteria</taxon>
        <taxon>Bacillati</taxon>
        <taxon>Bacillota</taxon>
        <taxon>Bacilli</taxon>
        <taxon>Bacillales</taxon>
        <taxon>Bacillaceae</taxon>
        <taxon>Neobacillus</taxon>
    </lineage>
</organism>
<feature type="transmembrane region" description="Helical" evidence="7">
    <location>
        <begin position="99"/>
        <end position="119"/>
    </location>
</feature>
<dbReference type="EMBL" id="CVRB01000002">
    <property type="protein sequence ID" value="CRK81853.1"/>
    <property type="molecule type" value="Genomic_DNA"/>
</dbReference>
<dbReference type="AlphaFoldDB" id="A0A0U1NV02"/>
<dbReference type="PROSITE" id="PS50928">
    <property type="entry name" value="ABC_TM1"/>
    <property type="match status" value="1"/>
</dbReference>
<dbReference type="InterPro" id="IPR035906">
    <property type="entry name" value="MetI-like_sf"/>
</dbReference>
<feature type="transmembrane region" description="Helical" evidence="7">
    <location>
        <begin position="168"/>
        <end position="188"/>
    </location>
</feature>
<comment type="subcellular location">
    <subcellularLocation>
        <location evidence="1 7">Cell membrane</location>
        <topology evidence="1 7">Multi-pass membrane protein</topology>
    </subcellularLocation>
</comment>
<evidence type="ECO:0000256" key="6">
    <source>
        <dbReference type="ARBA" id="ARBA00023136"/>
    </source>
</evidence>
<dbReference type="SUPFAM" id="SSF161098">
    <property type="entry name" value="MetI-like"/>
    <property type="match status" value="1"/>
</dbReference>
<dbReference type="PANTHER" id="PTHR43163">
    <property type="entry name" value="DIPEPTIDE TRANSPORT SYSTEM PERMEASE PROTEIN DPPB-RELATED"/>
    <property type="match status" value="1"/>
</dbReference>
<keyword evidence="3" id="KW-1003">Cell membrane</keyword>
<evidence type="ECO:0000256" key="3">
    <source>
        <dbReference type="ARBA" id="ARBA00022475"/>
    </source>
</evidence>
<evidence type="ECO:0000256" key="2">
    <source>
        <dbReference type="ARBA" id="ARBA00022448"/>
    </source>
</evidence>
<dbReference type="GO" id="GO:0005886">
    <property type="term" value="C:plasma membrane"/>
    <property type="evidence" value="ECO:0007669"/>
    <property type="project" value="UniProtKB-SubCell"/>
</dbReference>
<dbReference type="CDD" id="cd06261">
    <property type="entry name" value="TM_PBP2"/>
    <property type="match status" value="1"/>
</dbReference>
<evidence type="ECO:0000259" key="8">
    <source>
        <dbReference type="PROSITE" id="PS50928"/>
    </source>
</evidence>
<feature type="transmembrane region" description="Helical" evidence="7">
    <location>
        <begin position="227"/>
        <end position="249"/>
    </location>
</feature>
<protein>
    <submittedName>
        <fullName evidence="9">Peptide ABC transporter permease</fullName>
    </submittedName>
</protein>
<keyword evidence="10" id="KW-1185">Reference proteome</keyword>
<accession>A0A0U1NV02</accession>
<evidence type="ECO:0000313" key="10">
    <source>
        <dbReference type="Proteomes" id="UP000199087"/>
    </source>
</evidence>
<feature type="transmembrane region" description="Helical" evidence="7">
    <location>
        <begin position="131"/>
        <end position="156"/>
    </location>
</feature>
<dbReference type="InterPro" id="IPR000515">
    <property type="entry name" value="MetI-like"/>
</dbReference>
<feature type="transmembrane region" description="Helical" evidence="7">
    <location>
        <begin position="12"/>
        <end position="30"/>
    </location>
</feature>
<comment type="similarity">
    <text evidence="7">Belongs to the binding-protein-dependent transport system permease family.</text>
</comment>
<dbReference type="Gene3D" id="1.10.3720.10">
    <property type="entry name" value="MetI-like"/>
    <property type="match status" value="1"/>
</dbReference>
<keyword evidence="4 7" id="KW-0812">Transmembrane</keyword>
<reference evidence="10" key="1">
    <citation type="submission" date="2015-05" db="EMBL/GenBank/DDBJ databases">
        <authorList>
            <person name="Urmite Genomes"/>
        </authorList>
    </citation>
    <scope>NUCLEOTIDE SEQUENCE [LARGE SCALE GENOMIC DNA]</scope>
    <source>
        <strain evidence="10">LF1</strain>
    </source>
</reference>
<evidence type="ECO:0000256" key="7">
    <source>
        <dbReference type="RuleBase" id="RU363032"/>
    </source>
</evidence>
<feature type="transmembrane region" description="Helical" evidence="7">
    <location>
        <begin position="273"/>
        <end position="299"/>
    </location>
</feature>
<keyword evidence="5 7" id="KW-1133">Transmembrane helix</keyword>
<dbReference type="Pfam" id="PF19300">
    <property type="entry name" value="BPD_transp_1_N"/>
    <property type="match status" value="1"/>
</dbReference>
<evidence type="ECO:0000256" key="1">
    <source>
        <dbReference type="ARBA" id="ARBA00004651"/>
    </source>
</evidence>
<evidence type="ECO:0000256" key="5">
    <source>
        <dbReference type="ARBA" id="ARBA00022989"/>
    </source>
</evidence>
<dbReference type="Pfam" id="PF00528">
    <property type="entry name" value="BPD_transp_1"/>
    <property type="match status" value="1"/>
</dbReference>
<feature type="domain" description="ABC transmembrane type-1" evidence="8">
    <location>
        <begin position="95"/>
        <end position="296"/>
    </location>
</feature>
<dbReference type="GO" id="GO:0055085">
    <property type="term" value="P:transmembrane transport"/>
    <property type="evidence" value="ECO:0007669"/>
    <property type="project" value="InterPro"/>
</dbReference>
<keyword evidence="2 7" id="KW-0813">Transport</keyword>
<dbReference type="RefSeq" id="WP_176699712.1">
    <property type="nucleotide sequence ID" value="NZ_CVRB01000002.1"/>
</dbReference>
<evidence type="ECO:0000256" key="4">
    <source>
        <dbReference type="ARBA" id="ARBA00022692"/>
    </source>
</evidence>
<sequence>MASYIVRRLGGALIVVFGISVVTFLLVYAIPSDPARMIAGQKASPQVISQIRHNLGLDQPLLLQYLHYVGNLLHGNFGVSYIYNQSVAVLISQRIGPTLLLALGCWIAELVIGIPLGIYTARRARKKSDYIVSALALVGISLPVYWLGLLLLYWLGYKLPIFPLGGSGGIQSLILPSLTYGITGAAYYTRLLKASMLEVMGQDYVRTARAKGASERRVIWRHVVRNALIPVVTFGGIDIGYLLTGVVLIENTFNWNGLGVLSYEAIPQSDIPVIMGTVLLTALVVVVFTLIVDVIYAFVDPRIRYS</sequence>
<keyword evidence="6 7" id="KW-0472">Membrane</keyword>
<gene>
    <name evidence="9" type="ORF">BN000_01770</name>
</gene>
<evidence type="ECO:0000313" key="9">
    <source>
        <dbReference type="EMBL" id="CRK81853.1"/>
    </source>
</evidence>